<comment type="caution">
    <text evidence="3">The sequence shown here is derived from an EMBL/GenBank/DDBJ whole genome shotgun (WGS) entry which is preliminary data.</text>
</comment>
<accession>K6XZP0</accession>
<proteinExistence type="predicted"/>
<dbReference type="EMBL" id="BAEO01000003">
    <property type="protein sequence ID" value="GAC17131.1"/>
    <property type="molecule type" value="Genomic_DNA"/>
</dbReference>
<dbReference type="SUPFAM" id="SSF49879">
    <property type="entry name" value="SMAD/FHA domain"/>
    <property type="match status" value="1"/>
</dbReference>
<keyword evidence="1" id="KW-1133">Transmembrane helix</keyword>
<keyword evidence="4" id="KW-1185">Reference proteome</keyword>
<evidence type="ECO:0000313" key="4">
    <source>
        <dbReference type="Proteomes" id="UP000006327"/>
    </source>
</evidence>
<dbReference type="OrthoDB" id="9815482at2"/>
<gene>
    <name evidence="3" type="ORF">GARC_0149</name>
</gene>
<dbReference type="Gene3D" id="2.60.200.20">
    <property type="match status" value="1"/>
</dbReference>
<dbReference type="eggNOG" id="COG1716">
    <property type="taxonomic scope" value="Bacteria"/>
</dbReference>
<dbReference type="STRING" id="493475.GARC_0149"/>
<sequence length="200" mass="23339">MIIQVGTVAFPIFDIHNDYYYWLLGIFIVLFPVAIGVSWFYNFTINGFVRIAPFSERRMLNNIAPLVDQRISLDKKNEAPVRLDGWYIKAENGPVKGLEYRIDNGVTIGRAIECEITLLRSYISRLQAKFIIEEDVLYIEDLHSSNGTLVNNERINDRIRLFQGDEIQFKDIIFKINEYTTQKQGSLLLSKTTMIHNRKW</sequence>
<keyword evidence="1" id="KW-0812">Transmembrane</keyword>
<evidence type="ECO:0000256" key="1">
    <source>
        <dbReference type="SAM" id="Phobius"/>
    </source>
</evidence>
<dbReference type="PROSITE" id="PS50006">
    <property type="entry name" value="FHA_DOMAIN"/>
    <property type="match status" value="1"/>
</dbReference>
<organism evidence="3 4">
    <name type="scientific">Paraglaciecola arctica BSs20135</name>
    <dbReference type="NCBI Taxonomy" id="493475"/>
    <lineage>
        <taxon>Bacteria</taxon>
        <taxon>Pseudomonadati</taxon>
        <taxon>Pseudomonadota</taxon>
        <taxon>Gammaproteobacteria</taxon>
        <taxon>Alteromonadales</taxon>
        <taxon>Alteromonadaceae</taxon>
        <taxon>Paraglaciecola</taxon>
    </lineage>
</organism>
<feature type="domain" description="FHA" evidence="2">
    <location>
        <begin position="106"/>
        <end position="155"/>
    </location>
</feature>
<feature type="transmembrane region" description="Helical" evidence="1">
    <location>
        <begin position="20"/>
        <end position="41"/>
    </location>
</feature>
<protein>
    <recommendedName>
        <fullName evidence="2">FHA domain-containing protein</fullName>
    </recommendedName>
</protein>
<reference evidence="3 4" key="1">
    <citation type="journal article" date="2017" name="Antonie Van Leeuwenhoek">
        <title>Rhizobium rhizosphaerae sp. nov., a novel species isolated from rice rhizosphere.</title>
        <authorList>
            <person name="Zhao J.J."/>
            <person name="Zhang J."/>
            <person name="Zhang R.J."/>
            <person name="Zhang C.W."/>
            <person name="Yin H.Q."/>
            <person name="Zhang X.X."/>
        </authorList>
    </citation>
    <scope>NUCLEOTIDE SEQUENCE [LARGE SCALE GENOMIC DNA]</scope>
    <source>
        <strain evidence="3 4">BSs20135</strain>
    </source>
</reference>
<dbReference type="RefSeq" id="WP_007615644.1">
    <property type="nucleotide sequence ID" value="NZ_BAEO01000003.1"/>
</dbReference>
<dbReference type="Proteomes" id="UP000006327">
    <property type="component" value="Unassembled WGS sequence"/>
</dbReference>
<dbReference type="Pfam" id="PF00498">
    <property type="entry name" value="FHA"/>
    <property type="match status" value="1"/>
</dbReference>
<dbReference type="SMART" id="SM00240">
    <property type="entry name" value="FHA"/>
    <property type="match status" value="1"/>
</dbReference>
<evidence type="ECO:0000259" key="2">
    <source>
        <dbReference type="PROSITE" id="PS50006"/>
    </source>
</evidence>
<dbReference type="AlphaFoldDB" id="K6XZP0"/>
<dbReference type="InterPro" id="IPR000253">
    <property type="entry name" value="FHA_dom"/>
</dbReference>
<dbReference type="CDD" id="cd00060">
    <property type="entry name" value="FHA"/>
    <property type="match status" value="1"/>
</dbReference>
<name>K6XZP0_9ALTE</name>
<keyword evidence="1" id="KW-0472">Membrane</keyword>
<evidence type="ECO:0000313" key="3">
    <source>
        <dbReference type="EMBL" id="GAC17131.1"/>
    </source>
</evidence>
<dbReference type="InterPro" id="IPR008984">
    <property type="entry name" value="SMAD_FHA_dom_sf"/>
</dbReference>